<name>A0A3N4J1L9_9PEZI</name>
<dbReference type="EMBL" id="ML120529">
    <property type="protein sequence ID" value="RPA90340.1"/>
    <property type="molecule type" value="Genomic_DNA"/>
</dbReference>
<evidence type="ECO:0000313" key="3">
    <source>
        <dbReference type="Proteomes" id="UP000276215"/>
    </source>
</evidence>
<proteinExistence type="predicted"/>
<dbReference type="AlphaFoldDB" id="A0A3N4J1L9"/>
<protein>
    <submittedName>
        <fullName evidence="1">Uncharacterized protein</fullName>
    </submittedName>
</protein>
<dbReference type="Proteomes" id="UP000276215">
    <property type="component" value="Unassembled WGS sequence"/>
</dbReference>
<organism evidence="1 3">
    <name type="scientific">Choiromyces venosus 120613-1</name>
    <dbReference type="NCBI Taxonomy" id="1336337"/>
    <lineage>
        <taxon>Eukaryota</taxon>
        <taxon>Fungi</taxon>
        <taxon>Dikarya</taxon>
        <taxon>Ascomycota</taxon>
        <taxon>Pezizomycotina</taxon>
        <taxon>Pezizomycetes</taxon>
        <taxon>Pezizales</taxon>
        <taxon>Tuberaceae</taxon>
        <taxon>Choiromyces</taxon>
    </lineage>
</organism>
<dbReference type="EMBL" id="ML120394">
    <property type="protein sequence ID" value="RPA98671.1"/>
    <property type="molecule type" value="Genomic_DNA"/>
</dbReference>
<sequence length="78" mass="9238">MNYVQIGDMSSNVEYQNLEFLIIAHYIAAARFAFFDPLVYDIQFWAFLLDFLRLLEDKAYLELLPLLVAPRVWDQVGY</sequence>
<evidence type="ECO:0000313" key="1">
    <source>
        <dbReference type="EMBL" id="RPA90340.1"/>
    </source>
</evidence>
<reference evidence="1 3" key="1">
    <citation type="journal article" date="2018" name="Nat. Ecol. Evol.">
        <title>Pezizomycetes genomes reveal the molecular basis of ectomycorrhizal truffle lifestyle.</title>
        <authorList>
            <person name="Murat C."/>
            <person name="Payen T."/>
            <person name="Noel B."/>
            <person name="Kuo A."/>
            <person name="Morin E."/>
            <person name="Chen J."/>
            <person name="Kohler A."/>
            <person name="Krizsan K."/>
            <person name="Balestrini R."/>
            <person name="Da Silva C."/>
            <person name="Montanini B."/>
            <person name="Hainaut M."/>
            <person name="Levati E."/>
            <person name="Barry K.W."/>
            <person name="Belfiori B."/>
            <person name="Cichocki N."/>
            <person name="Clum A."/>
            <person name="Dockter R.B."/>
            <person name="Fauchery L."/>
            <person name="Guy J."/>
            <person name="Iotti M."/>
            <person name="Le Tacon F."/>
            <person name="Lindquist E.A."/>
            <person name="Lipzen A."/>
            <person name="Malagnac F."/>
            <person name="Mello A."/>
            <person name="Molinier V."/>
            <person name="Miyauchi S."/>
            <person name="Poulain J."/>
            <person name="Riccioni C."/>
            <person name="Rubini A."/>
            <person name="Sitrit Y."/>
            <person name="Splivallo R."/>
            <person name="Traeger S."/>
            <person name="Wang M."/>
            <person name="Zifcakova L."/>
            <person name="Wipf D."/>
            <person name="Zambonelli A."/>
            <person name="Paolocci F."/>
            <person name="Nowrousian M."/>
            <person name="Ottonello S."/>
            <person name="Baldrian P."/>
            <person name="Spatafora J.W."/>
            <person name="Henrissat B."/>
            <person name="Nagy L.G."/>
            <person name="Aury J.M."/>
            <person name="Wincker P."/>
            <person name="Grigoriev I.V."/>
            <person name="Bonfante P."/>
            <person name="Martin F.M."/>
        </authorList>
    </citation>
    <scope>NUCLEOTIDE SEQUENCE [LARGE SCALE GENOMIC DNA]</scope>
    <source>
        <strain evidence="1 3">120613-1</strain>
    </source>
</reference>
<evidence type="ECO:0000313" key="2">
    <source>
        <dbReference type="EMBL" id="RPA98671.1"/>
    </source>
</evidence>
<gene>
    <name evidence="2" type="ORF">L873DRAFT_1808034</name>
    <name evidence="1" type="ORF">L873DRAFT_1821283</name>
</gene>
<keyword evidence="3" id="KW-1185">Reference proteome</keyword>
<accession>A0A3N4J1L9</accession>